<comment type="caution">
    <text evidence="2">The sequence shown here is derived from an EMBL/GenBank/DDBJ whole genome shotgun (WGS) entry which is preliminary data.</text>
</comment>
<keyword evidence="1" id="KW-0472">Membrane</keyword>
<feature type="transmembrane region" description="Helical" evidence="1">
    <location>
        <begin position="73"/>
        <end position="95"/>
    </location>
</feature>
<keyword evidence="1" id="KW-1133">Transmembrane helix</keyword>
<protein>
    <submittedName>
        <fullName evidence="2">Uncharacterized protein</fullName>
    </submittedName>
</protein>
<reference evidence="2 3" key="1">
    <citation type="journal article" date="2021" name="Commun. Biol.">
        <title>The genome of Shorea leprosula (Dipterocarpaceae) highlights the ecological relevance of drought in aseasonal tropical rainforests.</title>
        <authorList>
            <person name="Ng K.K.S."/>
            <person name="Kobayashi M.J."/>
            <person name="Fawcett J.A."/>
            <person name="Hatakeyama M."/>
            <person name="Paape T."/>
            <person name="Ng C.H."/>
            <person name="Ang C.C."/>
            <person name="Tnah L.H."/>
            <person name="Lee C.T."/>
            <person name="Nishiyama T."/>
            <person name="Sese J."/>
            <person name="O'Brien M.J."/>
            <person name="Copetti D."/>
            <person name="Mohd Noor M.I."/>
            <person name="Ong R.C."/>
            <person name="Putra M."/>
            <person name="Sireger I.Z."/>
            <person name="Indrioko S."/>
            <person name="Kosugi Y."/>
            <person name="Izuno A."/>
            <person name="Isagi Y."/>
            <person name="Lee S.L."/>
            <person name="Shimizu K.K."/>
        </authorList>
    </citation>
    <scope>NUCLEOTIDE SEQUENCE [LARGE SCALE GENOMIC DNA]</scope>
    <source>
        <strain evidence="2">214</strain>
    </source>
</reference>
<sequence length="98" mass="10932">MKVAEREDKAGGSGAFSIHGLHEVLKGKKKQRAICHGLRMHWVEQAGMASGAEYLQYNKTRTWALLSGVDLPLLLQFIFIGWADMVGVLLERVILRAL</sequence>
<gene>
    <name evidence="2" type="ORF">SLEP1_g32288</name>
</gene>
<keyword evidence="1" id="KW-0812">Transmembrane</keyword>
<proteinExistence type="predicted"/>
<keyword evidence="3" id="KW-1185">Reference proteome</keyword>
<evidence type="ECO:0000313" key="3">
    <source>
        <dbReference type="Proteomes" id="UP001054252"/>
    </source>
</evidence>
<dbReference type="AlphaFoldDB" id="A0AAV5KCT3"/>
<evidence type="ECO:0000313" key="2">
    <source>
        <dbReference type="EMBL" id="GKV22410.1"/>
    </source>
</evidence>
<dbReference type="Proteomes" id="UP001054252">
    <property type="component" value="Unassembled WGS sequence"/>
</dbReference>
<dbReference type="EMBL" id="BPVZ01000060">
    <property type="protein sequence ID" value="GKV22410.1"/>
    <property type="molecule type" value="Genomic_DNA"/>
</dbReference>
<evidence type="ECO:0000256" key="1">
    <source>
        <dbReference type="SAM" id="Phobius"/>
    </source>
</evidence>
<organism evidence="2 3">
    <name type="scientific">Rubroshorea leprosula</name>
    <dbReference type="NCBI Taxonomy" id="152421"/>
    <lineage>
        <taxon>Eukaryota</taxon>
        <taxon>Viridiplantae</taxon>
        <taxon>Streptophyta</taxon>
        <taxon>Embryophyta</taxon>
        <taxon>Tracheophyta</taxon>
        <taxon>Spermatophyta</taxon>
        <taxon>Magnoliopsida</taxon>
        <taxon>eudicotyledons</taxon>
        <taxon>Gunneridae</taxon>
        <taxon>Pentapetalae</taxon>
        <taxon>rosids</taxon>
        <taxon>malvids</taxon>
        <taxon>Malvales</taxon>
        <taxon>Dipterocarpaceae</taxon>
        <taxon>Rubroshorea</taxon>
    </lineage>
</organism>
<name>A0AAV5KCT3_9ROSI</name>
<accession>A0AAV5KCT3</accession>